<evidence type="ECO:0000256" key="5">
    <source>
        <dbReference type="ARBA" id="ARBA00023136"/>
    </source>
</evidence>
<feature type="domain" description="Palmitoyltransferase DHHC" evidence="8">
    <location>
        <begin position="225"/>
        <end position="356"/>
    </location>
</feature>
<dbReference type="STRING" id="6412.T1FSF3"/>
<dbReference type="Proteomes" id="UP000015101">
    <property type="component" value="Unassembled WGS sequence"/>
</dbReference>
<feature type="transmembrane region" description="Helical" evidence="7">
    <location>
        <begin position="156"/>
        <end position="176"/>
    </location>
</feature>
<dbReference type="PANTHER" id="PTHR12246">
    <property type="entry name" value="PALMITOYLTRANSFERASE ZDHHC16"/>
    <property type="match status" value="1"/>
</dbReference>
<evidence type="ECO:0000313" key="11">
    <source>
        <dbReference type="Proteomes" id="UP000015101"/>
    </source>
</evidence>
<dbReference type="GeneID" id="20211750"/>
<sequence>MKKQASRSSDALCFCEYDNIKGERSHLMATLCDCDVIDSLCDSCLRCQPVPEEKLIQAVETIEDRIRLPFCNGRGAIKMNFELAYPAITLPFTLCLAAYGPYWTFFSLLSFFTVLIISSRLCRYRKRNRLFFATTLSSSIYLFAVFIVVVVGFRKILLWEILLMATLYLITLYLMFQVKHNSNLLRVDRKNYRNPEKLSSDGRQLNVRQVSWIDSRPIIDDNLQLFCGQCKVDRPPRSGHCTRCDCCIFGRDHHCIWLDVCIGKHNHRSFFLFLFMFFTTGVYGVHLTTTTLCTPVIYLDWFLVPADCRFLYTDFPSGLCVCSVVLSCIGLSFILCLLVQQFVLISQNLTSQEYHRARQRGWLKCWGLLALHNSNDKGFLKNWYNFLRNKRTQRYKVAVATDEDV</sequence>
<keyword evidence="5 7" id="KW-0472">Membrane</keyword>
<dbReference type="eggNOG" id="KOG1311">
    <property type="taxonomic scope" value="Eukaryota"/>
</dbReference>
<comment type="similarity">
    <text evidence="7">Belongs to the DHHC palmitoyltransferase family.</text>
</comment>
<reference evidence="10" key="3">
    <citation type="submission" date="2015-06" db="UniProtKB">
        <authorList>
            <consortium name="EnsemblMetazoa"/>
        </authorList>
    </citation>
    <scope>IDENTIFICATION</scope>
</reference>
<keyword evidence="6 7" id="KW-0012">Acyltransferase</keyword>
<dbReference type="FunCoup" id="T1FSF3">
    <property type="interactions" value="465"/>
</dbReference>
<dbReference type="AlphaFoldDB" id="T1FSF3"/>
<name>T1FSF3_HELRO</name>
<dbReference type="InterPro" id="IPR039859">
    <property type="entry name" value="PFA4/ZDH16/20/ERF2-like"/>
</dbReference>
<keyword evidence="11" id="KW-1185">Reference proteome</keyword>
<reference evidence="9 11" key="2">
    <citation type="journal article" date="2013" name="Nature">
        <title>Insights into bilaterian evolution from three spiralian genomes.</title>
        <authorList>
            <person name="Simakov O."/>
            <person name="Marletaz F."/>
            <person name="Cho S.J."/>
            <person name="Edsinger-Gonzales E."/>
            <person name="Havlak P."/>
            <person name="Hellsten U."/>
            <person name="Kuo D.H."/>
            <person name="Larsson T."/>
            <person name="Lv J."/>
            <person name="Arendt D."/>
            <person name="Savage R."/>
            <person name="Osoegawa K."/>
            <person name="de Jong P."/>
            <person name="Grimwood J."/>
            <person name="Chapman J.A."/>
            <person name="Shapiro H."/>
            <person name="Aerts A."/>
            <person name="Otillar R.P."/>
            <person name="Terry A.Y."/>
            <person name="Boore J.L."/>
            <person name="Grigoriev I.V."/>
            <person name="Lindberg D.R."/>
            <person name="Seaver E.C."/>
            <person name="Weisblat D.A."/>
            <person name="Putnam N.H."/>
            <person name="Rokhsar D.S."/>
        </authorList>
    </citation>
    <scope>NUCLEOTIDE SEQUENCE</scope>
</reference>
<comment type="catalytic activity">
    <reaction evidence="7">
        <text>L-cysteinyl-[protein] + hexadecanoyl-CoA = S-hexadecanoyl-L-cysteinyl-[protein] + CoA</text>
        <dbReference type="Rhea" id="RHEA:36683"/>
        <dbReference type="Rhea" id="RHEA-COMP:10131"/>
        <dbReference type="Rhea" id="RHEA-COMP:11032"/>
        <dbReference type="ChEBI" id="CHEBI:29950"/>
        <dbReference type="ChEBI" id="CHEBI:57287"/>
        <dbReference type="ChEBI" id="CHEBI:57379"/>
        <dbReference type="ChEBI" id="CHEBI:74151"/>
        <dbReference type="EC" id="2.3.1.225"/>
    </reaction>
</comment>
<evidence type="ECO:0000313" key="10">
    <source>
        <dbReference type="EnsemblMetazoa" id="HelroP190925"/>
    </source>
</evidence>
<evidence type="ECO:0000256" key="1">
    <source>
        <dbReference type="ARBA" id="ARBA00004141"/>
    </source>
</evidence>
<dbReference type="EC" id="2.3.1.225" evidence="7"/>
<dbReference type="GO" id="GO:0016020">
    <property type="term" value="C:membrane"/>
    <property type="evidence" value="ECO:0007669"/>
    <property type="project" value="UniProtKB-SubCell"/>
</dbReference>
<evidence type="ECO:0000256" key="2">
    <source>
        <dbReference type="ARBA" id="ARBA00022679"/>
    </source>
</evidence>
<dbReference type="PROSITE" id="PS50216">
    <property type="entry name" value="DHHC"/>
    <property type="match status" value="1"/>
</dbReference>
<accession>T1FSF3</accession>
<feature type="transmembrane region" description="Helical" evidence="7">
    <location>
        <begin position="315"/>
        <end position="339"/>
    </location>
</feature>
<feature type="transmembrane region" description="Helical" evidence="7">
    <location>
        <begin position="130"/>
        <end position="150"/>
    </location>
</feature>
<dbReference type="GO" id="GO:0005794">
    <property type="term" value="C:Golgi apparatus"/>
    <property type="evidence" value="ECO:0000318"/>
    <property type="project" value="GO_Central"/>
</dbReference>
<dbReference type="HOGENOM" id="CLU_055455_0_0_1"/>
<dbReference type="GO" id="GO:0006612">
    <property type="term" value="P:protein targeting to membrane"/>
    <property type="evidence" value="ECO:0000318"/>
    <property type="project" value="GO_Central"/>
</dbReference>
<organism evidence="10 11">
    <name type="scientific">Helobdella robusta</name>
    <name type="common">Californian leech</name>
    <dbReference type="NCBI Taxonomy" id="6412"/>
    <lineage>
        <taxon>Eukaryota</taxon>
        <taxon>Metazoa</taxon>
        <taxon>Spiralia</taxon>
        <taxon>Lophotrochozoa</taxon>
        <taxon>Annelida</taxon>
        <taxon>Clitellata</taxon>
        <taxon>Hirudinea</taxon>
        <taxon>Rhynchobdellida</taxon>
        <taxon>Glossiphoniidae</taxon>
        <taxon>Helobdella</taxon>
    </lineage>
</organism>
<dbReference type="OrthoDB" id="430659at2759"/>
<dbReference type="GO" id="GO:0072659">
    <property type="term" value="P:protein localization to plasma membrane"/>
    <property type="evidence" value="ECO:0000318"/>
    <property type="project" value="GO_Central"/>
</dbReference>
<keyword evidence="4 7" id="KW-1133">Transmembrane helix</keyword>
<gene>
    <name evidence="10" type="primary">20211750</name>
    <name evidence="9" type="ORF">HELRODRAFT_190925</name>
</gene>
<dbReference type="InterPro" id="IPR001594">
    <property type="entry name" value="Palmitoyltrfase_DHHC"/>
</dbReference>
<evidence type="ECO:0000256" key="3">
    <source>
        <dbReference type="ARBA" id="ARBA00022692"/>
    </source>
</evidence>
<dbReference type="KEGG" id="hro:HELRODRAFT_190925"/>
<dbReference type="GO" id="GO:0005783">
    <property type="term" value="C:endoplasmic reticulum"/>
    <property type="evidence" value="ECO:0000318"/>
    <property type="project" value="GO_Central"/>
</dbReference>
<evidence type="ECO:0000256" key="6">
    <source>
        <dbReference type="ARBA" id="ARBA00023315"/>
    </source>
</evidence>
<dbReference type="EMBL" id="KB096134">
    <property type="protein sequence ID" value="ESO08176.1"/>
    <property type="molecule type" value="Genomic_DNA"/>
</dbReference>
<proteinExistence type="inferred from homology"/>
<dbReference type="EMBL" id="AMQM01003428">
    <property type="status" value="NOT_ANNOTATED_CDS"/>
    <property type="molecule type" value="Genomic_DNA"/>
</dbReference>
<evidence type="ECO:0000256" key="4">
    <source>
        <dbReference type="ARBA" id="ARBA00022989"/>
    </source>
</evidence>
<comment type="domain">
    <text evidence="7">The DHHC domain is required for palmitoyltransferase activity.</text>
</comment>
<dbReference type="EnsemblMetazoa" id="HelroT190925">
    <property type="protein sequence ID" value="HelroP190925"/>
    <property type="gene ID" value="HelroG190925"/>
</dbReference>
<evidence type="ECO:0000259" key="8">
    <source>
        <dbReference type="Pfam" id="PF01529"/>
    </source>
</evidence>
<keyword evidence="3 7" id="KW-0812">Transmembrane</keyword>
<feature type="transmembrane region" description="Helical" evidence="7">
    <location>
        <begin position="105"/>
        <end position="123"/>
    </location>
</feature>
<dbReference type="Pfam" id="PF01529">
    <property type="entry name" value="DHHC"/>
    <property type="match status" value="1"/>
</dbReference>
<reference evidence="11" key="1">
    <citation type="submission" date="2012-12" db="EMBL/GenBank/DDBJ databases">
        <authorList>
            <person name="Hellsten U."/>
            <person name="Grimwood J."/>
            <person name="Chapman J.A."/>
            <person name="Shapiro H."/>
            <person name="Aerts A."/>
            <person name="Otillar R.P."/>
            <person name="Terry A.Y."/>
            <person name="Boore J.L."/>
            <person name="Simakov O."/>
            <person name="Marletaz F."/>
            <person name="Cho S.-J."/>
            <person name="Edsinger-Gonzales E."/>
            <person name="Havlak P."/>
            <person name="Kuo D.-H."/>
            <person name="Larsson T."/>
            <person name="Lv J."/>
            <person name="Arendt D."/>
            <person name="Savage R."/>
            <person name="Osoegawa K."/>
            <person name="de Jong P."/>
            <person name="Lindberg D.R."/>
            <person name="Seaver E.C."/>
            <person name="Weisblat D.A."/>
            <person name="Putnam N.H."/>
            <person name="Grigoriev I.V."/>
            <person name="Rokhsar D.S."/>
        </authorList>
    </citation>
    <scope>NUCLEOTIDE SEQUENCE</scope>
</reference>
<dbReference type="OMA" id="GNWSEFM"/>
<evidence type="ECO:0000256" key="7">
    <source>
        <dbReference type="RuleBase" id="RU079119"/>
    </source>
</evidence>
<keyword evidence="2 7" id="KW-0808">Transferase</keyword>
<dbReference type="CTD" id="20211750"/>
<evidence type="ECO:0000313" key="9">
    <source>
        <dbReference type="EMBL" id="ESO08176.1"/>
    </source>
</evidence>
<dbReference type="InParanoid" id="T1FSF3"/>
<dbReference type="RefSeq" id="XP_009013965.1">
    <property type="nucleotide sequence ID" value="XM_009015717.1"/>
</dbReference>
<dbReference type="GO" id="GO:0019706">
    <property type="term" value="F:protein-cysteine S-palmitoyltransferase activity"/>
    <property type="evidence" value="ECO:0000318"/>
    <property type="project" value="GO_Central"/>
</dbReference>
<comment type="subcellular location">
    <subcellularLocation>
        <location evidence="1">Membrane</location>
        <topology evidence="1">Multi-pass membrane protein</topology>
    </subcellularLocation>
</comment>
<feature type="transmembrane region" description="Helical" evidence="7">
    <location>
        <begin position="270"/>
        <end position="303"/>
    </location>
</feature>
<protein>
    <recommendedName>
        <fullName evidence="7">Palmitoyltransferase</fullName>
        <ecNumber evidence="7">2.3.1.225</ecNumber>
    </recommendedName>
</protein>